<dbReference type="SFLD" id="SFLDS00029">
    <property type="entry name" value="Radical_SAM"/>
    <property type="match status" value="1"/>
</dbReference>
<dbReference type="Pfam" id="PF04055">
    <property type="entry name" value="Radical_SAM"/>
    <property type="match status" value="1"/>
</dbReference>
<dbReference type="Pfam" id="PF19864">
    <property type="entry name" value="Radical_SAM_N2"/>
    <property type="match status" value="1"/>
</dbReference>
<dbReference type="PANTHER" id="PTHR42731">
    <property type="entry name" value="SLL1084 PROTEIN"/>
    <property type="match status" value="1"/>
</dbReference>
<feature type="domain" description="Radical SAM core" evidence="1">
    <location>
        <begin position="174"/>
        <end position="391"/>
    </location>
</feature>
<dbReference type="RefSeq" id="WP_188595646.1">
    <property type="nucleotide sequence ID" value="NZ_BMNL01000001.1"/>
</dbReference>
<proteinExistence type="predicted"/>
<dbReference type="SUPFAM" id="SSF102114">
    <property type="entry name" value="Radical SAM enzymes"/>
    <property type="match status" value="1"/>
</dbReference>
<dbReference type="GO" id="GO:0003824">
    <property type="term" value="F:catalytic activity"/>
    <property type="evidence" value="ECO:0007669"/>
    <property type="project" value="InterPro"/>
</dbReference>
<dbReference type="Gene3D" id="3.80.30.20">
    <property type="entry name" value="tm_1862 like domain"/>
    <property type="match status" value="1"/>
</dbReference>
<reference evidence="2" key="1">
    <citation type="journal article" date="2014" name="Int. J. Syst. Evol. Microbiol.">
        <title>Complete genome sequence of Corynebacterium casei LMG S-19264T (=DSM 44701T), isolated from a smear-ripened cheese.</title>
        <authorList>
            <consortium name="US DOE Joint Genome Institute (JGI-PGF)"/>
            <person name="Walter F."/>
            <person name="Albersmeier A."/>
            <person name="Kalinowski J."/>
            <person name="Ruckert C."/>
        </authorList>
    </citation>
    <scope>NUCLEOTIDE SEQUENCE</scope>
    <source>
        <strain evidence="2">JCM 10088</strain>
    </source>
</reference>
<dbReference type="InterPro" id="IPR045784">
    <property type="entry name" value="Radical_SAM_N2"/>
</dbReference>
<evidence type="ECO:0000259" key="1">
    <source>
        <dbReference type="PROSITE" id="PS51918"/>
    </source>
</evidence>
<dbReference type="Proteomes" id="UP000610960">
    <property type="component" value="Unassembled WGS sequence"/>
</dbReference>
<dbReference type="InterPro" id="IPR007197">
    <property type="entry name" value="rSAM"/>
</dbReference>
<evidence type="ECO:0000313" key="3">
    <source>
        <dbReference type="Proteomes" id="UP000610960"/>
    </source>
</evidence>
<reference evidence="2" key="2">
    <citation type="submission" date="2020-09" db="EMBL/GenBank/DDBJ databases">
        <authorList>
            <person name="Sun Q."/>
            <person name="Ohkuma M."/>
        </authorList>
    </citation>
    <scope>NUCLEOTIDE SEQUENCE</scope>
    <source>
        <strain evidence="2">JCM 10088</strain>
    </source>
</reference>
<comment type="caution">
    <text evidence="2">The sequence shown here is derived from an EMBL/GenBank/DDBJ whole genome shotgun (WGS) entry which is preliminary data.</text>
</comment>
<name>A0A830GS38_9CREN</name>
<dbReference type="InterPro" id="IPR006638">
    <property type="entry name" value="Elp3/MiaA/NifB-like_rSAM"/>
</dbReference>
<protein>
    <submittedName>
        <fullName evidence="2">Radical SAM protein</fullName>
    </submittedName>
</protein>
<keyword evidence="3" id="KW-1185">Reference proteome</keyword>
<dbReference type="OrthoDB" id="2305at2157"/>
<dbReference type="InterPro" id="IPR058240">
    <property type="entry name" value="rSAM_sf"/>
</dbReference>
<dbReference type="EMBL" id="BMNL01000001">
    <property type="protein sequence ID" value="GGP19294.1"/>
    <property type="molecule type" value="Genomic_DNA"/>
</dbReference>
<organism evidence="2 3">
    <name type="scientific">Thermocladium modestius</name>
    <dbReference type="NCBI Taxonomy" id="62609"/>
    <lineage>
        <taxon>Archaea</taxon>
        <taxon>Thermoproteota</taxon>
        <taxon>Thermoprotei</taxon>
        <taxon>Thermoproteales</taxon>
        <taxon>Thermoproteaceae</taxon>
        <taxon>Thermocladium</taxon>
    </lineage>
</organism>
<dbReference type="InterPro" id="IPR023404">
    <property type="entry name" value="rSAM_horseshoe"/>
</dbReference>
<sequence length="487" mass="53760">MKVAVAYPSSPSIANLSLSFKLIQSRLEEAGFDVDGISMNGVPPKSHKRGAPLSAFDAVIFTLHYELDYINMVKMLAYSKVPAKSSRRSSPFVVVGGPPVMANPEPIADFVDVVTLGDLEAVLPSLIDGLTEGPESLSEVDGFYAPSLGKREVRRVYVRDIRDSPFVVSRVDASLFGSDVMVEAMRGCPHGCLFCLESYMNKPPRFGDLSNAAALVKASGARRVALIGLSVGDHPLLRGFVKELMDAGISVSYPSLRVDTLDCGLIEMIAKSGQRTLTVAPESSERLRRALGKGFSDSDLLEVAKCSFESGMRRIKLYFMVGLPGELDHDLKQVRELSLSVSSLGPVYISVNPWIPKPHTPLQWFPMQRPDELRRRIGVVVKGFGDSSYYDPIHASVQALLSLGDRDVSSFIVDAARVGKDRLDKGDYRRLINSHSDLLEKYVYAARRPGDPLPWSHIKVNDEELLRRLYEQYVEDIQSQQVQLGLE</sequence>
<dbReference type="SMART" id="SM00729">
    <property type="entry name" value="Elp3"/>
    <property type="match status" value="1"/>
</dbReference>
<evidence type="ECO:0000313" key="2">
    <source>
        <dbReference type="EMBL" id="GGP19294.1"/>
    </source>
</evidence>
<dbReference type="GO" id="GO:0051536">
    <property type="term" value="F:iron-sulfur cluster binding"/>
    <property type="evidence" value="ECO:0007669"/>
    <property type="project" value="InterPro"/>
</dbReference>
<dbReference type="SFLD" id="SFLDG01082">
    <property type="entry name" value="B12-binding_domain_containing"/>
    <property type="match status" value="1"/>
</dbReference>
<dbReference type="CDD" id="cd01335">
    <property type="entry name" value="Radical_SAM"/>
    <property type="match status" value="1"/>
</dbReference>
<dbReference type="PROSITE" id="PS51918">
    <property type="entry name" value="RADICAL_SAM"/>
    <property type="match status" value="1"/>
</dbReference>
<gene>
    <name evidence="2" type="ORF">GCM10007981_02400</name>
</gene>
<accession>A0A830GS38</accession>
<dbReference type="AlphaFoldDB" id="A0A830GS38"/>
<dbReference type="PANTHER" id="PTHR42731:SF1">
    <property type="entry name" value="RADICAL SAM DOMAIN PROTEIN"/>
    <property type="match status" value="1"/>
</dbReference>